<evidence type="ECO:0000259" key="7">
    <source>
        <dbReference type="SMART" id="SM00925"/>
    </source>
</evidence>
<keyword evidence="4" id="KW-0961">Cell wall biogenesis/degradation</keyword>
<evidence type="ECO:0000256" key="1">
    <source>
        <dbReference type="ARBA" id="ARBA00001420"/>
    </source>
</evidence>
<feature type="signal peptide" evidence="6">
    <location>
        <begin position="1"/>
        <end position="23"/>
    </location>
</feature>
<reference evidence="8" key="1">
    <citation type="journal article" date="2014" name="Int. J. Syst. Evol. Microbiol.">
        <title>Complete genome sequence of Corynebacterium casei LMG S-19264T (=DSM 44701T), isolated from a smear-ripened cheese.</title>
        <authorList>
            <consortium name="US DOE Joint Genome Institute (JGI-PGF)"/>
            <person name="Walter F."/>
            <person name="Albersmeier A."/>
            <person name="Kalinowski J."/>
            <person name="Ruckert C."/>
        </authorList>
    </citation>
    <scope>NUCLEOTIDE SEQUENCE</scope>
    <source>
        <strain evidence="8">CGMCC 1.10859</strain>
    </source>
</reference>
<protein>
    <recommendedName>
        <fullName evidence="2">peptidoglycan lytic exotransglycosylase</fullName>
        <ecNumber evidence="2">4.2.2.n1</ecNumber>
    </recommendedName>
    <alternativeName>
        <fullName evidence="5">Murein hydrolase A</fullName>
    </alternativeName>
</protein>
<dbReference type="Pfam" id="PF06725">
    <property type="entry name" value="3D"/>
    <property type="match status" value="1"/>
</dbReference>
<dbReference type="InterPro" id="IPR010611">
    <property type="entry name" value="3D_dom"/>
</dbReference>
<dbReference type="GO" id="GO:0019867">
    <property type="term" value="C:outer membrane"/>
    <property type="evidence" value="ECO:0007669"/>
    <property type="project" value="InterPro"/>
</dbReference>
<keyword evidence="3" id="KW-0456">Lyase</keyword>
<comment type="caution">
    <text evidence="8">The sequence shown here is derived from an EMBL/GenBank/DDBJ whole genome shotgun (WGS) entry which is preliminary data.</text>
</comment>
<accession>A0AAN4UMY3</accession>
<dbReference type="EMBL" id="BNAB01000001">
    <property type="protein sequence ID" value="GHD98270.1"/>
    <property type="molecule type" value="Genomic_DNA"/>
</dbReference>
<dbReference type="CDD" id="cd14668">
    <property type="entry name" value="mlta_B"/>
    <property type="match status" value="1"/>
</dbReference>
<dbReference type="AlphaFoldDB" id="A0AAN4UMY3"/>
<dbReference type="InterPro" id="IPR026044">
    <property type="entry name" value="MltA"/>
</dbReference>
<evidence type="ECO:0000256" key="6">
    <source>
        <dbReference type="SAM" id="SignalP"/>
    </source>
</evidence>
<dbReference type="GO" id="GO:0004553">
    <property type="term" value="F:hydrolase activity, hydrolyzing O-glycosyl compounds"/>
    <property type="evidence" value="ECO:0007669"/>
    <property type="project" value="InterPro"/>
</dbReference>
<evidence type="ECO:0000256" key="5">
    <source>
        <dbReference type="ARBA" id="ARBA00030918"/>
    </source>
</evidence>
<dbReference type="GO" id="GO:0071555">
    <property type="term" value="P:cell wall organization"/>
    <property type="evidence" value="ECO:0007669"/>
    <property type="project" value="UniProtKB-KW"/>
</dbReference>
<feature type="domain" description="Lytic transglycosylase MltA" evidence="7">
    <location>
        <begin position="104"/>
        <end position="239"/>
    </location>
</feature>
<evidence type="ECO:0000256" key="2">
    <source>
        <dbReference type="ARBA" id="ARBA00012587"/>
    </source>
</evidence>
<dbReference type="SUPFAM" id="SSF50685">
    <property type="entry name" value="Barwin-like endoglucanases"/>
    <property type="match status" value="1"/>
</dbReference>
<dbReference type="PIRSF" id="PIRSF019422">
    <property type="entry name" value="MltA"/>
    <property type="match status" value="1"/>
</dbReference>
<dbReference type="PANTHER" id="PTHR30124:SF0">
    <property type="entry name" value="MEMBRANE-BOUND LYTIC MUREIN TRANSGLYCOSYLASE A"/>
    <property type="match status" value="1"/>
</dbReference>
<gene>
    <name evidence="8" type="ORF">GCM10008024_01110</name>
</gene>
<dbReference type="Proteomes" id="UP000634647">
    <property type="component" value="Unassembled WGS sequence"/>
</dbReference>
<sequence>MRRVRLSVRALALLILAGTAAMAQPKTQVLSFHDLHGWDHDDQGAALRAFLTTCPRLTGPEWQEACDQARHAQDDPRRFFEAYFRPVLIGNPKKALFTGYYEPELKASLVRTPHFAYPIYRRPPGLKPGRRWYSRAEIEDRHLLRGRGLEIAWLSNPVDVFFLQVQGSGRLHLTNGKILRVGFGGKNGHPYRSVGKELVRLGLLPAHRVSAQRIRAWVKEHPKQGRRILMHNPSFVFFREVSVAHGDGPVGAMQEPLQAGRSLAVDPRYVPLGAPVWVYKRGRHPIHRLMVAQDTGSAIRGAQRGDIFYGSGPRAGRLAGAVRDGGRMVVLLPAARALAMAGGE</sequence>
<feature type="chain" id="PRO_5042876886" description="peptidoglycan lytic exotransglycosylase" evidence="6">
    <location>
        <begin position="24"/>
        <end position="344"/>
    </location>
</feature>
<dbReference type="InterPro" id="IPR036908">
    <property type="entry name" value="RlpA-like_sf"/>
</dbReference>
<keyword evidence="6" id="KW-0732">Signal</keyword>
<name>A0AAN4UMY3_9RHOB</name>
<dbReference type="Gene3D" id="2.40.40.10">
    <property type="entry name" value="RlpA-like domain"/>
    <property type="match status" value="1"/>
</dbReference>
<organism evidence="8 9">
    <name type="scientific">Allgaiera indica</name>
    <dbReference type="NCBI Taxonomy" id="765699"/>
    <lineage>
        <taxon>Bacteria</taxon>
        <taxon>Pseudomonadati</taxon>
        <taxon>Pseudomonadota</taxon>
        <taxon>Alphaproteobacteria</taxon>
        <taxon>Rhodobacterales</taxon>
        <taxon>Paracoccaceae</taxon>
        <taxon>Allgaiera</taxon>
    </lineage>
</organism>
<dbReference type="SMART" id="SM00925">
    <property type="entry name" value="MltA"/>
    <property type="match status" value="1"/>
</dbReference>
<dbReference type="Gene3D" id="2.40.240.50">
    <property type="entry name" value="Barwin-like endoglucanases"/>
    <property type="match status" value="1"/>
</dbReference>
<reference evidence="8" key="2">
    <citation type="submission" date="2023-06" db="EMBL/GenBank/DDBJ databases">
        <authorList>
            <person name="Sun Q."/>
            <person name="Zhou Y."/>
        </authorList>
    </citation>
    <scope>NUCLEOTIDE SEQUENCE</scope>
    <source>
        <strain evidence="8">CGMCC 1.10859</strain>
    </source>
</reference>
<dbReference type="Pfam" id="PF03562">
    <property type="entry name" value="MltA"/>
    <property type="match status" value="1"/>
</dbReference>
<dbReference type="EC" id="4.2.2.n1" evidence="2"/>
<dbReference type="PANTHER" id="PTHR30124">
    <property type="entry name" value="MEMBRANE-BOUND LYTIC MUREIN TRANSGLYCOSYLASE A"/>
    <property type="match status" value="1"/>
</dbReference>
<comment type="catalytic activity">
    <reaction evidence="1">
        <text>Exolytic cleavage of the (1-&gt;4)-beta-glycosidic linkage between N-acetylmuramic acid (MurNAc) and N-acetylglucosamine (GlcNAc) residues in peptidoglycan, from either the reducing or the non-reducing ends of the peptidoglycan chains, with concomitant formation of a 1,6-anhydrobond in the MurNAc residue.</text>
        <dbReference type="EC" id="4.2.2.n1"/>
    </reaction>
</comment>
<dbReference type="InterPro" id="IPR005300">
    <property type="entry name" value="MltA_B"/>
</dbReference>
<dbReference type="GO" id="GO:0009253">
    <property type="term" value="P:peptidoglycan catabolic process"/>
    <property type="evidence" value="ECO:0007669"/>
    <property type="project" value="TreeGrafter"/>
</dbReference>
<proteinExistence type="predicted"/>
<dbReference type="GO" id="GO:0008933">
    <property type="term" value="F:peptidoglycan lytic transglycosylase activity"/>
    <property type="evidence" value="ECO:0007669"/>
    <property type="project" value="TreeGrafter"/>
</dbReference>
<evidence type="ECO:0000313" key="9">
    <source>
        <dbReference type="Proteomes" id="UP000634647"/>
    </source>
</evidence>
<evidence type="ECO:0000256" key="3">
    <source>
        <dbReference type="ARBA" id="ARBA00023239"/>
    </source>
</evidence>
<dbReference type="CDD" id="cd14485">
    <property type="entry name" value="mltA_like_LT_A"/>
    <property type="match status" value="1"/>
</dbReference>
<dbReference type="GO" id="GO:0009254">
    <property type="term" value="P:peptidoglycan turnover"/>
    <property type="evidence" value="ECO:0007669"/>
    <property type="project" value="InterPro"/>
</dbReference>
<evidence type="ECO:0000313" key="8">
    <source>
        <dbReference type="EMBL" id="GHD98270.1"/>
    </source>
</evidence>
<evidence type="ECO:0000256" key="4">
    <source>
        <dbReference type="ARBA" id="ARBA00023316"/>
    </source>
</evidence>